<proteinExistence type="predicted"/>
<protein>
    <submittedName>
        <fullName evidence="2">Uncharacterized protein</fullName>
    </submittedName>
</protein>
<evidence type="ECO:0000313" key="3">
    <source>
        <dbReference type="Proteomes" id="UP000035740"/>
    </source>
</evidence>
<dbReference type="Gramene" id="KMS94916">
    <property type="protein sequence ID" value="KMS94916"/>
    <property type="gene ID" value="BVRB_014150"/>
</dbReference>
<dbReference type="AlphaFoldDB" id="A0A0J8B1P7"/>
<gene>
    <name evidence="2" type="ORF">BVRB_014150</name>
</gene>
<evidence type="ECO:0000256" key="1">
    <source>
        <dbReference type="SAM" id="MobiDB-lite"/>
    </source>
</evidence>
<dbReference type="EMBL" id="KQ090684">
    <property type="protein sequence ID" value="KMS94916.1"/>
    <property type="molecule type" value="Genomic_DNA"/>
</dbReference>
<dbReference type="OrthoDB" id="408373at2759"/>
<dbReference type="Proteomes" id="UP000035740">
    <property type="component" value="Unassembled WGS sequence"/>
</dbReference>
<dbReference type="ExpressionAtlas" id="A0A0J8B1P7">
    <property type="expression patterns" value="baseline"/>
</dbReference>
<feature type="region of interest" description="Disordered" evidence="1">
    <location>
        <begin position="1"/>
        <end position="35"/>
    </location>
</feature>
<evidence type="ECO:0000313" key="2">
    <source>
        <dbReference type="EMBL" id="KMS94916.1"/>
    </source>
</evidence>
<accession>A0A0J8B1P7</accession>
<keyword evidence="3" id="KW-1185">Reference proteome</keyword>
<organism evidence="2 3">
    <name type="scientific">Beta vulgaris subsp. vulgaris</name>
    <name type="common">Beet</name>
    <dbReference type="NCBI Taxonomy" id="3555"/>
    <lineage>
        <taxon>Eukaryota</taxon>
        <taxon>Viridiplantae</taxon>
        <taxon>Streptophyta</taxon>
        <taxon>Embryophyta</taxon>
        <taxon>Tracheophyta</taxon>
        <taxon>Spermatophyta</taxon>
        <taxon>Magnoliopsida</taxon>
        <taxon>eudicotyledons</taxon>
        <taxon>Gunneridae</taxon>
        <taxon>Pentapetalae</taxon>
        <taxon>Caryophyllales</taxon>
        <taxon>Chenopodiaceae</taxon>
        <taxon>Betoideae</taxon>
        <taxon>Beta</taxon>
    </lineage>
</organism>
<reference evidence="2 3" key="1">
    <citation type="journal article" date="2014" name="Nature">
        <title>The genome of the recently domesticated crop plant sugar beet (Beta vulgaris).</title>
        <authorList>
            <person name="Dohm J.C."/>
            <person name="Minoche A.E."/>
            <person name="Holtgrawe D."/>
            <person name="Capella-Gutierrez S."/>
            <person name="Zakrzewski F."/>
            <person name="Tafer H."/>
            <person name="Rupp O."/>
            <person name="Sorensen T.R."/>
            <person name="Stracke R."/>
            <person name="Reinhardt R."/>
            <person name="Goesmann A."/>
            <person name="Kraft T."/>
            <person name="Schulz B."/>
            <person name="Stadler P.F."/>
            <person name="Schmidt T."/>
            <person name="Gabaldon T."/>
            <person name="Lehrach H."/>
            <person name="Weisshaar B."/>
            <person name="Himmelbauer H."/>
        </authorList>
    </citation>
    <scope>NUCLEOTIDE SEQUENCE [LARGE SCALE GENOMIC DNA]</scope>
    <source>
        <tissue evidence="2">Taproot</tissue>
    </source>
</reference>
<name>A0A0J8B1P7_BETVV</name>
<sequence>MIENSGVQEIREIEGPSCVDDDPINRRGPRTFGIP</sequence>